<keyword evidence="3" id="KW-1185">Reference proteome</keyword>
<dbReference type="EMBL" id="CP003389">
    <property type="protein sequence ID" value="AFE05244.1"/>
    <property type="molecule type" value="Genomic_DNA"/>
</dbReference>
<gene>
    <name evidence="2" type="ordered locus">COCOR_03453</name>
</gene>
<organism evidence="2 3">
    <name type="scientific">Corallococcus coralloides (strain ATCC 25202 / DSM 2259 / NBRC 100086 / M2)</name>
    <name type="common">Myxococcus coralloides</name>
    <dbReference type="NCBI Taxonomy" id="1144275"/>
    <lineage>
        <taxon>Bacteria</taxon>
        <taxon>Pseudomonadati</taxon>
        <taxon>Myxococcota</taxon>
        <taxon>Myxococcia</taxon>
        <taxon>Myxococcales</taxon>
        <taxon>Cystobacterineae</taxon>
        <taxon>Myxococcaceae</taxon>
        <taxon>Corallococcus</taxon>
    </lineage>
</organism>
<dbReference type="KEGG" id="ccx:COCOR_03453"/>
<accession>H8MKI9</accession>
<feature type="region of interest" description="Disordered" evidence="1">
    <location>
        <begin position="107"/>
        <end position="141"/>
    </location>
</feature>
<evidence type="ECO:0000256" key="1">
    <source>
        <dbReference type="SAM" id="MobiDB-lite"/>
    </source>
</evidence>
<dbReference type="HOGENOM" id="CLU_1822128_0_0_7"/>
<evidence type="ECO:0000313" key="2">
    <source>
        <dbReference type="EMBL" id="AFE05244.1"/>
    </source>
</evidence>
<dbReference type="AlphaFoldDB" id="H8MKI9"/>
<dbReference type="InParanoid" id="H8MKI9"/>
<reference evidence="2 3" key="1">
    <citation type="journal article" date="2012" name="J. Bacteriol.">
        <title>Complete Genome Sequence of the Fruiting Myxobacterium Corallococcus coralloides DSM 2259.</title>
        <authorList>
            <person name="Huntley S."/>
            <person name="Zhang Y."/>
            <person name="Treuner-Lange A."/>
            <person name="Kneip S."/>
            <person name="Sensen C.W."/>
            <person name="Sogaard-Andersen L."/>
        </authorList>
    </citation>
    <scope>NUCLEOTIDE SEQUENCE [LARGE SCALE GENOMIC DNA]</scope>
    <source>
        <strain evidence="3">ATCC 25202 / DSM 2259 / NBRC 100086 / M2</strain>
    </source>
</reference>
<protein>
    <submittedName>
        <fullName evidence="2">Uncharacterized protein</fullName>
    </submittedName>
</protein>
<proteinExistence type="predicted"/>
<dbReference type="Proteomes" id="UP000007587">
    <property type="component" value="Chromosome"/>
</dbReference>
<evidence type="ECO:0000313" key="3">
    <source>
        <dbReference type="Proteomes" id="UP000007587"/>
    </source>
</evidence>
<sequence length="141" mass="15225">MFTDAPRKALYTASRTCANTWANSAHFAAIADRDELRGLLTLALYTALCEKRFGGMPGSLGKDRTQPLPKVGVDDLARLVLPAPEQAGLVACIQQVATSARGMPASLRTLARPAAERRRRRGPQDVLPDAMVPHAPHALRD</sequence>
<name>H8MKI9_CORCM</name>
<reference evidence="3" key="2">
    <citation type="submission" date="2012-03" db="EMBL/GenBank/DDBJ databases">
        <title>Genome sequence of the fruiting myxobacterium Corallococcus coralloides DSM 2259.</title>
        <authorList>
            <person name="Huntley S."/>
            <person name="Zhang Y."/>
            <person name="Treuner-Lange A."/>
            <person name="Sensen C.W."/>
            <person name="Sogaard-Andersen L."/>
        </authorList>
    </citation>
    <scope>NUCLEOTIDE SEQUENCE [LARGE SCALE GENOMIC DNA]</scope>
    <source>
        <strain evidence="3">ATCC 25202 / DSM 2259 / NBRC 100086 / M2</strain>
    </source>
</reference>